<protein>
    <submittedName>
        <fullName evidence="6">Aminoacetone oxidase family FAD-binding enzyme</fullName>
    </submittedName>
</protein>
<dbReference type="Pfam" id="PF03486">
    <property type="entry name" value="HI0933_like"/>
    <property type="match status" value="1"/>
</dbReference>
<dbReference type="Gene3D" id="2.40.30.10">
    <property type="entry name" value="Translation factors"/>
    <property type="match status" value="1"/>
</dbReference>
<dbReference type="Proteomes" id="UP000253410">
    <property type="component" value="Unassembled WGS sequence"/>
</dbReference>
<evidence type="ECO:0000256" key="2">
    <source>
        <dbReference type="ARBA" id="ARBA00022630"/>
    </source>
</evidence>
<dbReference type="Gene3D" id="3.50.50.60">
    <property type="entry name" value="FAD/NAD(P)-binding domain"/>
    <property type="match status" value="1"/>
</dbReference>
<accession>A0A365XZT8</accession>
<dbReference type="InterPro" id="IPR036188">
    <property type="entry name" value="FAD/NAD-bd_sf"/>
</dbReference>
<dbReference type="InterPro" id="IPR055178">
    <property type="entry name" value="RsdA/BaiN/AoA(So)-like_dom"/>
</dbReference>
<gene>
    <name evidence="6" type="ORF">DF182_04475</name>
</gene>
<evidence type="ECO:0000259" key="4">
    <source>
        <dbReference type="Pfam" id="PF03486"/>
    </source>
</evidence>
<comment type="caution">
    <text evidence="6">The sequence shown here is derived from an EMBL/GenBank/DDBJ whole genome shotgun (WGS) entry which is preliminary data.</text>
</comment>
<dbReference type="OrthoDB" id="9773233at2"/>
<reference evidence="6 7" key="1">
    <citation type="submission" date="2018-05" db="EMBL/GenBank/DDBJ databases">
        <title>Chitinophaga sp. K3CV102501T nov., isolated from isolated from a monsoon evergreen broad-leaved forest soil.</title>
        <authorList>
            <person name="Lv Y."/>
        </authorList>
    </citation>
    <scope>NUCLEOTIDE SEQUENCE [LARGE SCALE GENOMIC DNA]</scope>
    <source>
        <strain evidence="6 7">GDMCC 1.1325</strain>
    </source>
</reference>
<dbReference type="InterPro" id="IPR057661">
    <property type="entry name" value="RsdA/BaiN/AoA(So)_Rossmann"/>
</dbReference>
<dbReference type="InterPro" id="IPR023166">
    <property type="entry name" value="BaiN-like_dom_sf"/>
</dbReference>
<dbReference type="RefSeq" id="WP_113614465.1">
    <property type="nucleotide sequence ID" value="NZ_QFFJ01000001.1"/>
</dbReference>
<keyword evidence="2" id="KW-0285">Flavoprotein</keyword>
<dbReference type="PANTHER" id="PTHR42887">
    <property type="entry name" value="OS12G0638800 PROTEIN"/>
    <property type="match status" value="1"/>
</dbReference>
<dbReference type="AlphaFoldDB" id="A0A365XZT8"/>
<dbReference type="InterPro" id="IPR004792">
    <property type="entry name" value="BaiN-like"/>
</dbReference>
<feature type="domain" description="RsdA/BaiN/AoA(So)-like Rossmann fold-like" evidence="4">
    <location>
        <begin position="7"/>
        <end position="405"/>
    </location>
</feature>
<evidence type="ECO:0000259" key="5">
    <source>
        <dbReference type="Pfam" id="PF22780"/>
    </source>
</evidence>
<evidence type="ECO:0000256" key="1">
    <source>
        <dbReference type="ARBA" id="ARBA00001974"/>
    </source>
</evidence>
<sequence>MSSIRKRLVVAGGGAAGFFCAVNAARLCPGLEVLVLEKTGKLLSKVKVSGGGRCNVTHNAPDITYMTKRYPRGAHFVRKTFSRFFVTDTIAWFEERGVKLKAEADGRMFPVTDDSQTIIDCLLREVDKYHVKVETNKEVTDLEKGPDGRWRLQLQNGQELKADYICIAAGGYAQAGKFGWLEKTGHSIVPPAPSLFTFNMPGHPITSLMGVATTAHVKIAGTKLQEQGPVLITHWGMSGPAILRLSAWGARDLQALQYTFTAIVNWLPDYNENSLREEWPSLRQELGKQKIHHKNPFGLPQRLWQFLLGLAGIGEELRWADVPAKDQNRLMKLLVCMEFPVKGKTTFKEEFVTCGGITLSEIEPATMESRLVPNLFFAGEVMDVDGITGGFNFQHAWTSGFIAASTVMQMMLSDNPDER</sequence>
<dbReference type="NCBIfam" id="TIGR00275">
    <property type="entry name" value="aminoacetone oxidase family FAD-binding enzyme"/>
    <property type="match status" value="1"/>
</dbReference>
<keyword evidence="7" id="KW-1185">Reference proteome</keyword>
<dbReference type="PANTHER" id="PTHR42887:SF2">
    <property type="entry name" value="OS12G0638800 PROTEIN"/>
    <property type="match status" value="1"/>
</dbReference>
<dbReference type="Gene3D" id="1.10.8.260">
    <property type="entry name" value="HI0933 insert domain-like"/>
    <property type="match status" value="1"/>
</dbReference>
<feature type="domain" description="RsdA/BaiN/AoA(So)-like insert" evidence="5">
    <location>
        <begin position="193"/>
        <end position="352"/>
    </location>
</feature>
<keyword evidence="3" id="KW-0274">FAD</keyword>
<dbReference type="SUPFAM" id="SSF51905">
    <property type="entry name" value="FAD/NAD(P)-binding domain"/>
    <property type="match status" value="1"/>
</dbReference>
<evidence type="ECO:0000256" key="3">
    <source>
        <dbReference type="ARBA" id="ARBA00022827"/>
    </source>
</evidence>
<evidence type="ECO:0000313" key="7">
    <source>
        <dbReference type="Proteomes" id="UP000253410"/>
    </source>
</evidence>
<comment type="cofactor">
    <cofactor evidence="1">
        <name>FAD</name>
        <dbReference type="ChEBI" id="CHEBI:57692"/>
    </cofactor>
</comment>
<organism evidence="6 7">
    <name type="scientific">Chitinophaga flava</name>
    <dbReference type="NCBI Taxonomy" id="2259036"/>
    <lineage>
        <taxon>Bacteria</taxon>
        <taxon>Pseudomonadati</taxon>
        <taxon>Bacteroidota</taxon>
        <taxon>Chitinophagia</taxon>
        <taxon>Chitinophagales</taxon>
        <taxon>Chitinophagaceae</taxon>
        <taxon>Chitinophaga</taxon>
    </lineage>
</organism>
<name>A0A365XZT8_9BACT</name>
<evidence type="ECO:0000313" key="6">
    <source>
        <dbReference type="EMBL" id="RBL91862.1"/>
    </source>
</evidence>
<dbReference type="SUPFAM" id="SSF160996">
    <property type="entry name" value="HI0933 insert domain-like"/>
    <property type="match status" value="1"/>
</dbReference>
<proteinExistence type="predicted"/>
<dbReference type="EMBL" id="QFFJ01000001">
    <property type="protein sequence ID" value="RBL91862.1"/>
    <property type="molecule type" value="Genomic_DNA"/>
</dbReference>
<dbReference type="Pfam" id="PF22780">
    <property type="entry name" value="HI0933_like_1st"/>
    <property type="match status" value="1"/>
</dbReference>